<evidence type="ECO:0000256" key="5">
    <source>
        <dbReference type="ARBA" id="ARBA00022692"/>
    </source>
</evidence>
<dbReference type="EMBL" id="AWUE01020330">
    <property type="protein sequence ID" value="OMO68921.1"/>
    <property type="molecule type" value="Genomic_DNA"/>
</dbReference>
<dbReference type="Gene3D" id="3.80.10.10">
    <property type="entry name" value="Ribonuclease Inhibitor"/>
    <property type="match status" value="2"/>
</dbReference>
<feature type="chain" id="PRO_5012390416" description="Leucine-rich repeat-containing N-terminal plant-type domain-containing protein" evidence="13">
    <location>
        <begin position="18"/>
        <end position="570"/>
    </location>
</feature>
<keyword evidence="3" id="KW-1003">Cell membrane</keyword>
<evidence type="ECO:0000256" key="11">
    <source>
        <dbReference type="ARBA" id="ARBA00023180"/>
    </source>
</evidence>
<keyword evidence="6 13" id="KW-0732">Signal</keyword>
<evidence type="ECO:0000256" key="8">
    <source>
        <dbReference type="ARBA" id="ARBA00022989"/>
    </source>
</evidence>
<keyword evidence="11" id="KW-0325">Glycoprotein</keyword>
<dbReference type="Proteomes" id="UP000187203">
    <property type="component" value="Unassembled WGS sequence"/>
</dbReference>
<dbReference type="PANTHER" id="PTHR27004">
    <property type="entry name" value="RECEPTOR-LIKE PROTEIN 12 ISOFORM X1"/>
    <property type="match status" value="1"/>
</dbReference>
<dbReference type="SMART" id="SM00369">
    <property type="entry name" value="LRR_TYP"/>
    <property type="match status" value="6"/>
</dbReference>
<sequence>MGRILLVLLLFYFHVNSSTYSPHSSAPLCLPEESSVLLQLKNTLSLDSKVSDSCNSTSPAKTNSWNETTNCCLWEGVTCDNDTAHVIALDLSCSWLVGSLPPNITLVNLVHLDLSSNTLSGVITSELLAELKSLETLDLSNNNLTGEIPAFLCRMGSLEVLDLSINNLGGNIPTCLGSAYQRRLSTIDIQMNKFQGKFPDFASEYLQILALNDNQFEGLLPRSLAKCTSLAFLNVANNTLNDTFPHWLGSLPDLKVLVLRSNRFHGGLIENEIASYSFSSLEVIDLSENMFTGSLPTIFFQNLTAMKSGSIPSPPAPPVTEAASNPNAPVFNCSVGNLYRSCMPDPIYWNYVEVVIKRFPQKLRVSNSLKYRFTIIDFSKNRFDGRIPEVLGELDSLKVLNLSSNHLTGSIPPLLVHMAAIESLDLSSNNLGGQIPPDLVYLASLAVLNLSHNNLVGPIPQGMQFNTFDIDSYSGNPGLWDCPLPIKCKRFPQPPPDPPRITDQDEEDDSQISFSWKAAMMGYGSGVVLGLSMGYIVFTTGRPWWIVRKIERDWQKNVTNWIRRLQGRRK</sequence>
<dbReference type="FunFam" id="3.80.10.10:FF:000111">
    <property type="entry name" value="LRR receptor-like serine/threonine-protein kinase ERECTA"/>
    <property type="match status" value="1"/>
</dbReference>
<keyword evidence="16" id="KW-1185">Reference proteome</keyword>
<dbReference type="AlphaFoldDB" id="A0A1R3HF32"/>
<evidence type="ECO:0000259" key="14">
    <source>
        <dbReference type="Pfam" id="PF08263"/>
    </source>
</evidence>
<feature type="domain" description="Leucine-rich repeat-containing N-terminal plant-type" evidence="14">
    <location>
        <begin position="31"/>
        <end position="80"/>
    </location>
</feature>
<keyword evidence="4" id="KW-0433">Leucine-rich repeat</keyword>
<dbReference type="SUPFAM" id="SSF52058">
    <property type="entry name" value="L domain-like"/>
    <property type="match status" value="2"/>
</dbReference>
<evidence type="ECO:0000256" key="12">
    <source>
        <dbReference type="SAM" id="Phobius"/>
    </source>
</evidence>
<accession>A0A1R3HF32</accession>
<evidence type="ECO:0000256" key="9">
    <source>
        <dbReference type="ARBA" id="ARBA00023136"/>
    </source>
</evidence>
<dbReference type="GO" id="GO:0005886">
    <property type="term" value="C:plasma membrane"/>
    <property type="evidence" value="ECO:0007669"/>
    <property type="project" value="UniProtKB-SubCell"/>
</dbReference>
<reference evidence="16" key="1">
    <citation type="submission" date="2013-09" db="EMBL/GenBank/DDBJ databases">
        <title>Corchorus olitorius genome sequencing.</title>
        <authorList>
            <person name="Alam M."/>
            <person name="Haque M.S."/>
            <person name="Islam M.S."/>
            <person name="Emdad E.M."/>
            <person name="Islam M.M."/>
            <person name="Ahmed B."/>
            <person name="Halim A."/>
            <person name="Hossen Q.M.M."/>
            <person name="Hossain M.Z."/>
            <person name="Ahmed R."/>
            <person name="Khan M.M."/>
            <person name="Islam R."/>
            <person name="Rashid M.M."/>
            <person name="Khan S.A."/>
            <person name="Rahman M.S."/>
            <person name="Alam M."/>
            <person name="Yahiya A.S."/>
            <person name="Khan M.S."/>
            <person name="Azam M.S."/>
            <person name="Haque T."/>
            <person name="Lashkar M.Z.H."/>
            <person name="Akhand A.I."/>
            <person name="Morshed G."/>
            <person name="Roy S."/>
            <person name="Uddin K.S."/>
            <person name="Rabeya T."/>
            <person name="Hossain A.S."/>
            <person name="Chowdhury A."/>
            <person name="Snigdha A.R."/>
            <person name="Mortoza M.S."/>
            <person name="Matin S.A."/>
            <person name="Hoque S.M.E."/>
            <person name="Islam M.K."/>
            <person name="Roy D.K."/>
            <person name="Haider R."/>
            <person name="Moosa M.M."/>
            <person name="Elias S.M."/>
            <person name="Hasan A.M."/>
            <person name="Jahan S."/>
            <person name="Shafiuddin M."/>
            <person name="Mahmood N."/>
            <person name="Shommy N.S."/>
        </authorList>
    </citation>
    <scope>NUCLEOTIDE SEQUENCE [LARGE SCALE GENOMIC DNA]</scope>
    <source>
        <strain evidence="16">cv. O-4</strain>
    </source>
</reference>
<gene>
    <name evidence="15" type="ORF">COLO4_29348</name>
</gene>
<keyword evidence="9 12" id="KW-0472">Membrane</keyword>
<comment type="caution">
    <text evidence="15">The sequence shown here is derived from an EMBL/GenBank/DDBJ whole genome shotgun (WGS) entry which is preliminary data.</text>
</comment>
<comment type="similarity">
    <text evidence="2">Belongs to the RLP family.</text>
</comment>
<keyword evidence="7" id="KW-0677">Repeat</keyword>
<evidence type="ECO:0000256" key="1">
    <source>
        <dbReference type="ARBA" id="ARBA00004251"/>
    </source>
</evidence>
<evidence type="ECO:0000256" key="4">
    <source>
        <dbReference type="ARBA" id="ARBA00022614"/>
    </source>
</evidence>
<dbReference type="PROSITE" id="PS51450">
    <property type="entry name" value="LRR"/>
    <property type="match status" value="2"/>
</dbReference>
<dbReference type="STRING" id="93759.A0A1R3HF32"/>
<dbReference type="InterPro" id="IPR013210">
    <property type="entry name" value="LRR_N_plant-typ"/>
</dbReference>
<protein>
    <recommendedName>
        <fullName evidence="14">Leucine-rich repeat-containing N-terminal plant-type domain-containing protein</fullName>
    </recommendedName>
</protein>
<dbReference type="InterPro" id="IPR032675">
    <property type="entry name" value="LRR_dom_sf"/>
</dbReference>
<dbReference type="FunFam" id="3.80.10.10:FF:000041">
    <property type="entry name" value="LRR receptor-like serine/threonine-protein kinase ERECTA"/>
    <property type="match status" value="2"/>
</dbReference>
<evidence type="ECO:0000313" key="16">
    <source>
        <dbReference type="Proteomes" id="UP000187203"/>
    </source>
</evidence>
<organism evidence="15 16">
    <name type="scientific">Corchorus olitorius</name>
    <dbReference type="NCBI Taxonomy" id="93759"/>
    <lineage>
        <taxon>Eukaryota</taxon>
        <taxon>Viridiplantae</taxon>
        <taxon>Streptophyta</taxon>
        <taxon>Embryophyta</taxon>
        <taxon>Tracheophyta</taxon>
        <taxon>Spermatophyta</taxon>
        <taxon>Magnoliopsida</taxon>
        <taxon>eudicotyledons</taxon>
        <taxon>Gunneridae</taxon>
        <taxon>Pentapetalae</taxon>
        <taxon>rosids</taxon>
        <taxon>malvids</taxon>
        <taxon>Malvales</taxon>
        <taxon>Malvaceae</taxon>
        <taxon>Grewioideae</taxon>
        <taxon>Apeibeae</taxon>
        <taxon>Corchorus</taxon>
    </lineage>
</organism>
<dbReference type="InterPro" id="IPR003591">
    <property type="entry name" value="Leu-rich_rpt_typical-subtyp"/>
</dbReference>
<evidence type="ECO:0000256" key="10">
    <source>
        <dbReference type="ARBA" id="ARBA00023170"/>
    </source>
</evidence>
<evidence type="ECO:0000256" key="6">
    <source>
        <dbReference type="ARBA" id="ARBA00022729"/>
    </source>
</evidence>
<dbReference type="InterPro" id="IPR001611">
    <property type="entry name" value="Leu-rich_rpt"/>
</dbReference>
<keyword evidence="10" id="KW-0675">Receptor</keyword>
<feature type="transmembrane region" description="Helical" evidence="12">
    <location>
        <begin position="520"/>
        <end position="538"/>
    </location>
</feature>
<keyword evidence="8 12" id="KW-1133">Transmembrane helix</keyword>
<evidence type="ECO:0000256" key="2">
    <source>
        <dbReference type="ARBA" id="ARBA00009592"/>
    </source>
</evidence>
<evidence type="ECO:0000313" key="15">
    <source>
        <dbReference type="EMBL" id="OMO68921.1"/>
    </source>
</evidence>
<keyword evidence="5 12" id="KW-0812">Transmembrane</keyword>
<dbReference type="Pfam" id="PF13855">
    <property type="entry name" value="LRR_8"/>
    <property type="match status" value="3"/>
</dbReference>
<dbReference type="OrthoDB" id="994520at2759"/>
<dbReference type="PRINTS" id="PR00019">
    <property type="entry name" value="LEURICHRPT"/>
</dbReference>
<evidence type="ECO:0000256" key="13">
    <source>
        <dbReference type="SAM" id="SignalP"/>
    </source>
</evidence>
<proteinExistence type="inferred from homology"/>
<feature type="signal peptide" evidence="13">
    <location>
        <begin position="1"/>
        <end position="17"/>
    </location>
</feature>
<name>A0A1R3HF32_9ROSI</name>
<comment type="subcellular location">
    <subcellularLocation>
        <location evidence="1">Cell membrane</location>
        <topology evidence="1">Single-pass type I membrane protein</topology>
    </subcellularLocation>
</comment>
<evidence type="ECO:0000256" key="3">
    <source>
        <dbReference type="ARBA" id="ARBA00022475"/>
    </source>
</evidence>
<evidence type="ECO:0000256" key="7">
    <source>
        <dbReference type="ARBA" id="ARBA00022737"/>
    </source>
</evidence>
<dbReference type="Pfam" id="PF00560">
    <property type="entry name" value="LRR_1"/>
    <property type="match status" value="2"/>
</dbReference>
<dbReference type="Pfam" id="PF08263">
    <property type="entry name" value="LRRNT_2"/>
    <property type="match status" value="1"/>
</dbReference>
<dbReference type="PANTHER" id="PTHR27004:SF428">
    <property type="entry name" value="OS01G0160600 PROTEIN"/>
    <property type="match status" value="1"/>
</dbReference>